<evidence type="ECO:0000313" key="2">
    <source>
        <dbReference type="EMBL" id="KAK6740018.1"/>
    </source>
</evidence>
<feature type="transmembrane region" description="Helical" evidence="1">
    <location>
        <begin position="45"/>
        <end position="67"/>
    </location>
</feature>
<feature type="transmembrane region" description="Helical" evidence="1">
    <location>
        <begin position="87"/>
        <end position="115"/>
    </location>
</feature>
<keyword evidence="1" id="KW-0472">Membrane</keyword>
<dbReference type="Pfam" id="PF10321">
    <property type="entry name" value="7TM_GPCR_Srt"/>
    <property type="match status" value="1"/>
</dbReference>
<feature type="transmembrane region" description="Helical" evidence="1">
    <location>
        <begin position="127"/>
        <end position="147"/>
    </location>
</feature>
<evidence type="ECO:0000313" key="3">
    <source>
        <dbReference type="Proteomes" id="UP001303046"/>
    </source>
</evidence>
<keyword evidence="3" id="KW-1185">Reference proteome</keyword>
<keyword evidence="1" id="KW-0812">Transmembrane</keyword>
<feature type="transmembrane region" description="Helical" evidence="1">
    <location>
        <begin position="12"/>
        <end position="33"/>
    </location>
</feature>
<protein>
    <recommendedName>
        <fullName evidence="4">7TM GPCR serpentine receptor class x (Srx) domain-containing protein</fullName>
    </recommendedName>
</protein>
<keyword evidence="1" id="KW-1133">Transmembrane helix</keyword>
<name>A0ABR1CQP5_NECAM</name>
<evidence type="ECO:0008006" key="4">
    <source>
        <dbReference type="Google" id="ProtNLM"/>
    </source>
</evidence>
<accession>A0ABR1CQP5</accession>
<gene>
    <name evidence="2" type="primary">Necator_chrIII.g9235</name>
    <name evidence="2" type="ORF">RB195_008470</name>
</gene>
<dbReference type="EMBL" id="JAVFWL010000003">
    <property type="protein sequence ID" value="KAK6740018.1"/>
    <property type="molecule type" value="Genomic_DNA"/>
</dbReference>
<feature type="transmembrane region" description="Helical" evidence="1">
    <location>
        <begin position="159"/>
        <end position="182"/>
    </location>
</feature>
<sequence>MGALMDASWCSMALATVLLTLHRLTWTVFPFRAKRILPHNISQMFALMLWTFYGAMLAINLTPYSAMRFRKDWISWYYDRDLPFSTFFLHLHIVCTYASVIVSTLVYIVVFAVLLQGQSQARKLREMRMTLLVFSFCAYQIVCFIIWEFVLPALDYNYYVSFVSLIMWVIWNGASAILYMMFSVSFRRDLKKLILSTGCCGSGITVNVVLPASPRIETPRRATMID</sequence>
<reference evidence="2 3" key="1">
    <citation type="submission" date="2023-08" db="EMBL/GenBank/DDBJ databases">
        <title>A Necator americanus chromosomal reference genome.</title>
        <authorList>
            <person name="Ilik V."/>
            <person name="Petrzelkova K.J."/>
            <person name="Pardy F."/>
            <person name="Fuh T."/>
            <person name="Niatou-Singa F.S."/>
            <person name="Gouil Q."/>
            <person name="Baker L."/>
            <person name="Ritchie M.E."/>
            <person name="Jex A.R."/>
            <person name="Gazzola D."/>
            <person name="Li H."/>
            <person name="Toshio Fujiwara R."/>
            <person name="Zhan B."/>
            <person name="Aroian R.V."/>
            <person name="Pafco B."/>
            <person name="Schwarz E.M."/>
        </authorList>
    </citation>
    <scope>NUCLEOTIDE SEQUENCE [LARGE SCALE GENOMIC DNA]</scope>
    <source>
        <strain evidence="2 3">Aroian</strain>
        <tissue evidence="2">Whole animal</tissue>
    </source>
</reference>
<organism evidence="2 3">
    <name type="scientific">Necator americanus</name>
    <name type="common">Human hookworm</name>
    <dbReference type="NCBI Taxonomy" id="51031"/>
    <lineage>
        <taxon>Eukaryota</taxon>
        <taxon>Metazoa</taxon>
        <taxon>Ecdysozoa</taxon>
        <taxon>Nematoda</taxon>
        <taxon>Chromadorea</taxon>
        <taxon>Rhabditida</taxon>
        <taxon>Rhabditina</taxon>
        <taxon>Rhabditomorpha</taxon>
        <taxon>Strongyloidea</taxon>
        <taxon>Ancylostomatidae</taxon>
        <taxon>Bunostominae</taxon>
        <taxon>Necator</taxon>
    </lineage>
</organism>
<dbReference type="Gene3D" id="1.20.1070.10">
    <property type="entry name" value="Rhodopsin 7-helix transmembrane proteins"/>
    <property type="match status" value="1"/>
</dbReference>
<comment type="caution">
    <text evidence="2">The sequence shown here is derived from an EMBL/GenBank/DDBJ whole genome shotgun (WGS) entry which is preliminary data.</text>
</comment>
<proteinExistence type="predicted"/>
<dbReference type="InterPro" id="IPR019425">
    <property type="entry name" value="7TM_GPCR_serpentine_rcpt_Srt"/>
</dbReference>
<dbReference type="Proteomes" id="UP001303046">
    <property type="component" value="Unassembled WGS sequence"/>
</dbReference>
<evidence type="ECO:0000256" key="1">
    <source>
        <dbReference type="SAM" id="Phobius"/>
    </source>
</evidence>
<dbReference type="SUPFAM" id="SSF81321">
    <property type="entry name" value="Family A G protein-coupled receptor-like"/>
    <property type="match status" value="1"/>
</dbReference>